<evidence type="ECO:0000256" key="1">
    <source>
        <dbReference type="SAM" id="Phobius"/>
    </source>
</evidence>
<protein>
    <submittedName>
        <fullName evidence="2">Uncharacterized protein</fullName>
    </submittedName>
</protein>
<keyword evidence="1" id="KW-1133">Transmembrane helix</keyword>
<feature type="transmembrane region" description="Helical" evidence="1">
    <location>
        <begin position="37"/>
        <end position="59"/>
    </location>
</feature>
<proteinExistence type="predicted"/>
<dbReference type="RefSeq" id="WP_075741073.1">
    <property type="nucleotide sequence ID" value="NZ_CP016076.1"/>
</dbReference>
<sequence>MLLYLVLAVVGAAVVVGLMATPSVLHGRNAADRAAATGVLAGAAVVALLGLALLAGASVPV</sequence>
<name>A0AAC9LCA1_9PSEU</name>
<keyword evidence="1" id="KW-0472">Membrane</keyword>
<dbReference type="EMBL" id="CP016076">
    <property type="protein sequence ID" value="APU15318.1"/>
    <property type="molecule type" value="Genomic_DNA"/>
</dbReference>
<gene>
    <name evidence="2" type="ORF">UA74_16370</name>
</gene>
<dbReference type="KEGG" id="acad:UA74_16370"/>
<dbReference type="AlphaFoldDB" id="A0AAC9LCA1"/>
<dbReference type="Proteomes" id="UP000185511">
    <property type="component" value="Chromosome"/>
</dbReference>
<organism evidence="2 3">
    <name type="scientific">Actinoalloteichus fjordicus</name>
    <dbReference type="NCBI Taxonomy" id="1612552"/>
    <lineage>
        <taxon>Bacteria</taxon>
        <taxon>Bacillati</taxon>
        <taxon>Actinomycetota</taxon>
        <taxon>Actinomycetes</taxon>
        <taxon>Pseudonocardiales</taxon>
        <taxon>Pseudonocardiaceae</taxon>
        <taxon>Actinoalloteichus</taxon>
    </lineage>
</organism>
<evidence type="ECO:0000313" key="3">
    <source>
        <dbReference type="Proteomes" id="UP000185511"/>
    </source>
</evidence>
<feature type="transmembrane region" description="Helical" evidence="1">
    <location>
        <begin position="6"/>
        <end position="25"/>
    </location>
</feature>
<accession>A0AAC9LCA1</accession>
<keyword evidence="1" id="KW-0812">Transmembrane</keyword>
<evidence type="ECO:0000313" key="2">
    <source>
        <dbReference type="EMBL" id="APU15318.1"/>
    </source>
</evidence>
<reference evidence="3" key="1">
    <citation type="submission" date="2016-06" db="EMBL/GenBank/DDBJ databases">
        <title>Complete genome sequence of Actinoalloteichus fjordicus DSM 46855 (=ADI127-17), type strain of the new species Actinoalloteichus fjordicus.</title>
        <authorList>
            <person name="Ruckert C."/>
            <person name="Nouioui I."/>
            <person name="Willmese J."/>
            <person name="van Wezel G."/>
            <person name="Klenk H.-P."/>
            <person name="Kalinowski J."/>
            <person name="Zotchev S.B."/>
        </authorList>
    </citation>
    <scope>NUCLEOTIDE SEQUENCE [LARGE SCALE GENOMIC DNA]</scope>
    <source>
        <strain evidence="3">ADI127-7</strain>
    </source>
</reference>
<keyword evidence="3" id="KW-1185">Reference proteome</keyword>